<dbReference type="InterPro" id="IPR018480">
    <property type="entry name" value="PNAcMuramoyl-5peptid_Trfase_CS"/>
</dbReference>
<evidence type="ECO:0000256" key="3">
    <source>
        <dbReference type="ARBA" id="ARBA00022679"/>
    </source>
</evidence>
<evidence type="ECO:0000313" key="9">
    <source>
        <dbReference type="Proteomes" id="UP000199663"/>
    </source>
</evidence>
<evidence type="ECO:0000256" key="7">
    <source>
        <dbReference type="SAM" id="Phobius"/>
    </source>
</evidence>
<feature type="transmembrane region" description="Helical" evidence="7">
    <location>
        <begin position="6"/>
        <end position="26"/>
    </location>
</feature>
<accession>A0A1H3Q0U8</accession>
<dbReference type="Proteomes" id="UP000199663">
    <property type="component" value="Unassembled WGS sequence"/>
</dbReference>
<keyword evidence="3" id="KW-0808">Transferase</keyword>
<evidence type="ECO:0000313" key="8">
    <source>
        <dbReference type="EMBL" id="SDZ06841.1"/>
    </source>
</evidence>
<keyword evidence="9" id="KW-1185">Reference proteome</keyword>
<organism evidence="8 9">
    <name type="scientific">Rhodonellum ikkaensis</name>
    <dbReference type="NCBI Taxonomy" id="336829"/>
    <lineage>
        <taxon>Bacteria</taxon>
        <taxon>Pseudomonadati</taxon>
        <taxon>Bacteroidota</taxon>
        <taxon>Cytophagia</taxon>
        <taxon>Cytophagales</taxon>
        <taxon>Cytophagaceae</taxon>
        <taxon>Rhodonellum</taxon>
    </lineage>
</organism>
<proteinExistence type="predicted"/>
<keyword evidence="6 7" id="KW-0472">Membrane</keyword>
<feature type="transmembrane region" description="Helical" evidence="7">
    <location>
        <begin position="50"/>
        <end position="71"/>
    </location>
</feature>
<dbReference type="PANTHER" id="PTHR22926:SF3">
    <property type="entry name" value="UNDECAPRENYL-PHOSPHATE ALPHA-N-ACETYLGLUCOSAMINYL 1-PHOSPHATE TRANSFERASE"/>
    <property type="match status" value="1"/>
</dbReference>
<comment type="caution">
    <text evidence="8">The sequence shown here is derived from an EMBL/GenBank/DDBJ whole genome shotgun (WGS) entry which is preliminary data.</text>
</comment>
<feature type="transmembrane region" description="Helical" evidence="7">
    <location>
        <begin position="218"/>
        <end position="237"/>
    </location>
</feature>
<protein>
    <submittedName>
        <fullName evidence="8">UDP-N-acetylmuramyl pentapeptide phosphotransferase/UDP-N-acetylglucosamine-1-phosphate transferase</fullName>
    </submittedName>
</protein>
<keyword evidence="4 7" id="KW-0812">Transmembrane</keyword>
<dbReference type="InterPro" id="IPR000715">
    <property type="entry name" value="Glycosyl_transferase_4"/>
</dbReference>
<dbReference type="EMBL" id="FNQC01000005">
    <property type="protein sequence ID" value="SDZ06841.1"/>
    <property type="molecule type" value="Genomic_DNA"/>
</dbReference>
<evidence type="ECO:0000256" key="5">
    <source>
        <dbReference type="ARBA" id="ARBA00022989"/>
    </source>
</evidence>
<keyword evidence="2" id="KW-1003">Cell membrane</keyword>
<evidence type="ECO:0000256" key="4">
    <source>
        <dbReference type="ARBA" id="ARBA00022692"/>
    </source>
</evidence>
<dbReference type="CDD" id="cd06853">
    <property type="entry name" value="GT_WecA_like"/>
    <property type="match status" value="1"/>
</dbReference>
<feature type="transmembrane region" description="Helical" evidence="7">
    <location>
        <begin position="257"/>
        <end position="277"/>
    </location>
</feature>
<comment type="subcellular location">
    <subcellularLocation>
        <location evidence="1">Cell membrane</location>
        <topology evidence="1">Multi-pass membrane protein</topology>
    </subcellularLocation>
</comment>
<dbReference type="Pfam" id="PF00953">
    <property type="entry name" value="Glycos_transf_4"/>
    <property type="match status" value="1"/>
</dbReference>
<feature type="transmembrane region" description="Helical" evidence="7">
    <location>
        <begin position="310"/>
        <end position="328"/>
    </location>
</feature>
<dbReference type="RefSeq" id="WP_019600408.1">
    <property type="nucleotide sequence ID" value="NZ_FNQC01000005.1"/>
</dbReference>
<reference evidence="8 9" key="1">
    <citation type="submission" date="2016-10" db="EMBL/GenBank/DDBJ databases">
        <authorList>
            <person name="Varghese N."/>
            <person name="Submissions S."/>
        </authorList>
    </citation>
    <scope>NUCLEOTIDE SEQUENCE [LARGE SCALE GENOMIC DNA]</scope>
    <source>
        <strain evidence="8 9">DSM 17997</strain>
    </source>
</reference>
<gene>
    <name evidence="8" type="ORF">SAMN05444412_105139</name>
</gene>
<evidence type="ECO:0000256" key="1">
    <source>
        <dbReference type="ARBA" id="ARBA00004651"/>
    </source>
</evidence>
<keyword evidence="5 7" id="KW-1133">Transmembrane helix</keyword>
<feature type="transmembrane region" description="Helical" evidence="7">
    <location>
        <begin position="167"/>
        <end position="184"/>
    </location>
</feature>
<evidence type="ECO:0000256" key="2">
    <source>
        <dbReference type="ARBA" id="ARBA00022475"/>
    </source>
</evidence>
<evidence type="ECO:0000256" key="6">
    <source>
        <dbReference type="ARBA" id="ARBA00023136"/>
    </source>
</evidence>
<feature type="transmembrane region" description="Helical" evidence="7">
    <location>
        <begin position="140"/>
        <end position="160"/>
    </location>
</feature>
<feature type="transmembrane region" description="Helical" evidence="7">
    <location>
        <begin position="190"/>
        <end position="206"/>
    </location>
</feature>
<feature type="transmembrane region" description="Helical" evidence="7">
    <location>
        <begin position="334"/>
        <end position="353"/>
    </location>
</feature>
<dbReference type="PROSITE" id="PS01348">
    <property type="entry name" value="MRAY_2"/>
    <property type="match status" value="1"/>
</dbReference>
<dbReference type="PANTHER" id="PTHR22926">
    <property type="entry name" value="PHOSPHO-N-ACETYLMURAMOYL-PENTAPEPTIDE-TRANSFERASE"/>
    <property type="match status" value="1"/>
</dbReference>
<feature type="transmembrane region" description="Helical" evidence="7">
    <location>
        <begin position="77"/>
        <end position="96"/>
    </location>
</feature>
<sequence>MLTEIPFLLKVLLFLCSSFLITYYLIPKIVWVAREKELVVKPDHRSSHHVVTPSFGGVAFFICFILCYSFLRSEYASIPSMFLIPGVTVLFIVGLKDDLVISSALGKLFGQVIAVSILFLNPSFWQLSFHGFLGIHELPVYLSVPFIYLFMIGFINAYNLIDGIDGLASIIGVVILGSLGAMFLQIGMEYFFLVCMLLIGSLLAFTRFNFSRSIRRKIFMGDTGSLFIGFLIGFLALKMLAMSPTEVLRLGILPENLPALLLIILSIPIFDTLRIMVSRKLSGQKIFLPDRNHVHHILIDLGYTHFKTSLMLSVANISLIAFAYWLSIHFSWPYLLGFILLHCGMAYSTFHYLKSKVRPLPLKRKKRKGRMSFLQHLF</sequence>
<name>A0A1H3Q0U8_9BACT</name>